<feature type="region of interest" description="Disordered" evidence="1">
    <location>
        <begin position="1"/>
        <end position="54"/>
    </location>
</feature>
<keyword evidence="2" id="KW-1133">Transmembrane helix</keyword>
<evidence type="ECO:0008006" key="5">
    <source>
        <dbReference type="Google" id="ProtNLM"/>
    </source>
</evidence>
<gene>
    <name evidence="3" type="ORF">Psi01_73680</name>
</gene>
<reference evidence="3 4" key="1">
    <citation type="submission" date="2021-01" db="EMBL/GenBank/DDBJ databases">
        <title>Whole genome shotgun sequence of Planobispora siamensis NBRC 107568.</title>
        <authorList>
            <person name="Komaki H."/>
            <person name="Tamura T."/>
        </authorList>
    </citation>
    <scope>NUCLEOTIDE SEQUENCE [LARGE SCALE GENOMIC DNA]</scope>
    <source>
        <strain evidence="3 4">NBRC 107568</strain>
    </source>
</reference>
<keyword evidence="2" id="KW-0812">Transmembrane</keyword>
<feature type="transmembrane region" description="Helical" evidence="2">
    <location>
        <begin position="79"/>
        <end position="101"/>
    </location>
</feature>
<dbReference type="AlphaFoldDB" id="A0A8J3WP46"/>
<protein>
    <recommendedName>
        <fullName evidence="5">Cell division protein FtsL</fullName>
    </recommendedName>
</protein>
<keyword evidence="2" id="KW-0472">Membrane</keyword>
<evidence type="ECO:0000256" key="1">
    <source>
        <dbReference type="SAM" id="MobiDB-lite"/>
    </source>
</evidence>
<dbReference type="Proteomes" id="UP000619788">
    <property type="component" value="Unassembled WGS sequence"/>
</dbReference>
<evidence type="ECO:0000313" key="3">
    <source>
        <dbReference type="EMBL" id="GIH96738.1"/>
    </source>
</evidence>
<accession>A0A8J3WP46</accession>
<feature type="region of interest" description="Disordered" evidence="1">
    <location>
        <begin position="133"/>
        <end position="179"/>
    </location>
</feature>
<organism evidence="3 4">
    <name type="scientific">Planobispora siamensis</name>
    <dbReference type="NCBI Taxonomy" id="936338"/>
    <lineage>
        <taxon>Bacteria</taxon>
        <taxon>Bacillati</taxon>
        <taxon>Actinomycetota</taxon>
        <taxon>Actinomycetes</taxon>
        <taxon>Streptosporangiales</taxon>
        <taxon>Streptosporangiaceae</taxon>
        <taxon>Planobispora</taxon>
    </lineage>
</organism>
<evidence type="ECO:0000256" key="2">
    <source>
        <dbReference type="SAM" id="Phobius"/>
    </source>
</evidence>
<comment type="caution">
    <text evidence="3">The sequence shown here is derived from an EMBL/GenBank/DDBJ whole genome shotgun (WGS) entry which is preliminary data.</text>
</comment>
<name>A0A8J3WP46_9ACTN</name>
<sequence>MRQLTRSEPDVRRAAPGRGGRPVRVPRANPRSRRPGPVQTAPATRPASQGPVEAQVPVAAPAPVGSGAPRRARAPRAPFILLLVGLLCGGLVTLLLLNTVLAQGSFQESQLRAEIKKHSLNLEVLKNGNLQLEMPGPLSEKAAGQGQRPDWESAEVITPDDSTGTGRTPAGQEPVGTGR</sequence>
<proteinExistence type="predicted"/>
<dbReference type="RefSeq" id="WP_204068765.1">
    <property type="nucleotide sequence ID" value="NZ_BOOJ01000070.1"/>
</dbReference>
<evidence type="ECO:0000313" key="4">
    <source>
        <dbReference type="Proteomes" id="UP000619788"/>
    </source>
</evidence>
<keyword evidence="4" id="KW-1185">Reference proteome</keyword>
<dbReference type="EMBL" id="BOOJ01000070">
    <property type="protein sequence ID" value="GIH96738.1"/>
    <property type="molecule type" value="Genomic_DNA"/>
</dbReference>
<feature type="compositionally biased region" description="Basic and acidic residues" evidence="1">
    <location>
        <begin position="1"/>
        <end position="13"/>
    </location>
</feature>